<gene>
    <name evidence="1" type="ORF">UY61_C0069G0007</name>
</gene>
<evidence type="ECO:0000313" key="1">
    <source>
        <dbReference type="EMBL" id="KKW18997.1"/>
    </source>
</evidence>
<protein>
    <submittedName>
        <fullName evidence="1">Uncharacterized protein</fullName>
    </submittedName>
</protein>
<dbReference type="EMBL" id="LCQQ01000069">
    <property type="protein sequence ID" value="KKW18997.1"/>
    <property type="molecule type" value="Genomic_DNA"/>
</dbReference>
<comment type="caution">
    <text evidence="1">The sequence shown here is derived from an EMBL/GenBank/DDBJ whole genome shotgun (WGS) entry which is preliminary data.</text>
</comment>
<dbReference type="AlphaFoldDB" id="A0A0G1YVH5"/>
<name>A0A0G1YVH5_9BACT</name>
<sequence>MSKKQTDGPMSARRDKYIHKAMPVKAVFAVYLGEPRSDFSGEKGRLRSLPSCPFRRRAGRQVAEF</sequence>
<accession>A0A0G1YVH5</accession>
<dbReference type="Proteomes" id="UP000034201">
    <property type="component" value="Unassembled WGS sequence"/>
</dbReference>
<proteinExistence type="predicted"/>
<evidence type="ECO:0000313" key="2">
    <source>
        <dbReference type="Proteomes" id="UP000034201"/>
    </source>
</evidence>
<reference evidence="1 2" key="1">
    <citation type="journal article" date="2015" name="Nature">
        <title>rRNA introns, odd ribosomes, and small enigmatic genomes across a large radiation of phyla.</title>
        <authorList>
            <person name="Brown C.T."/>
            <person name="Hug L.A."/>
            <person name="Thomas B.C."/>
            <person name="Sharon I."/>
            <person name="Castelle C.J."/>
            <person name="Singh A."/>
            <person name="Wilkins M.J."/>
            <person name="Williams K.H."/>
            <person name="Banfield J.F."/>
        </authorList>
    </citation>
    <scope>NUCLEOTIDE SEQUENCE [LARGE SCALE GENOMIC DNA]</scope>
</reference>
<organism evidence="1 2">
    <name type="scientific">Candidatus Adlerbacteria bacterium GW2011_GWC1_50_9</name>
    <dbReference type="NCBI Taxonomy" id="1618608"/>
    <lineage>
        <taxon>Bacteria</taxon>
        <taxon>Candidatus Adleribacteriota</taxon>
    </lineage>
</organism>